<dbReference type="Pfam" id="PF01979">
    <property type="entry name" value="Amidohydro_1"/>
    <property type="match status" value="1"/>
</dbReference>
<dbReference type="Proteomes" id="UP000633365">
    <property type="component" value="Unassembled WGS sequence"/>
</dbReference>
<keyword evidence="1" id="KW-0812">Transmembrane</keyword>
<dbReference type="RefSeq" id="WP_201428770.1">
    <property type="nucleotide sequence ID" value="NZ_JAEQMG010000175.1"/>
</dbReference>
<dbReference type="AlphaFoldDB" id="A0A935C458"/>
<gene>
    <name evidence="3" type="ORF">JKK62_15805</name>
</gene>
<keyword evidence="4" id="KW-1185">Reference proteome</keyword>
<keyword evidence="1" id="KW-0472">Membrane</keyword>
<keyword evidence="1" id="KW-1133">Transmembrane helix</keyword>
<dbReference type="InterPro" id="IPR006680">
    <property type="entry name" value="Amidohydro-rel"/>
</dbReference>
<evidence type="ECO:0000313" key="4">
    <source>
        <dbReference type="Proteomes" id="UP000633365"/>
    </source>
</evidence>
<dbReference type="GO" id="GO:0016810">
    <property type="term" value="F:hydrolase activity, acting on carbon-nitrogen (but not peptide) bonds"/>
    <property type="evidence" value="ECO:0007669"/>
    <property type="project" value="InterPro"/>
</dbReference>
<name>A0A935C458_9FIRM</name>
<dbReference type="InterPro" id="IPR011059">
    <property type="entry name" value="Metal-dep_hydrolase_composite"/>
</dbReference>
<evidence type="ECO:0000313" key="3">
    <source>
        <dbReference type="EMBL" id="MBK6090091.1"/>
    </source>
</evidence>
<dbReference type="EMBL" id="JAEQMG010000175">
    <property type="protein sequence ID" value="MBK6090091.1"/>
    <property type="molecule type" value="Genomic_DNA"/>
</dbReference>
<accession>A0A935C458</accession>
<protein>
    <submittedName>
        <fullName evidence="3">Amidohydrolase family protein</fullName>
    </submittedName>
</protein>
<organism evidence="3 4">
    <name type="scientific">Ruminococcus difficilis</name>
    <dbReference type="NCBI Taxonomy" id="2763069"/>
    <lineage>
        <taxon>Bacteria</taxon>
        <taxon>Bacillati</taxon>
        <taxon>Bacillota</taxon>
        <taxon>Clostridia</taxon>
        <taxon>Eubacteriales</taxon>
        <taxon>Oscillospiraceae</taxon>
        <taxon>Ruminococcus</taxon>
    </lineage>
</organism>
<dbReference type="SUPFAM" id="SSF51556">
    <property type="entry name" value="Metallo-dependent hydrolases"/>
    <property type="match status" value="1"/>
</dbReference>
<feature type="domain" description="Amidohydrolase-related" evidence="2">
    <location>
        <begin position="90"/>
        <end position="428"/>
    </location>
</feature>
<dbReference type="InterPro" id="IPR051781">
    <property type="entry name" value="Metallo-dep_Hydrolase"/>
</dbReference>
<evidence type="ECO:0000259" key="2">
    <source>
        <dbReference type="Pfam" id="PF01979"/>
    </source>
</evidence>
<sequence length="652" mass="73726">MPSIFGIPLIGFIQMVLGTGIIVFLLIKFLTRPKKNKKDEYIIHDVHVIVGDGTEQEHQNVYIKNGLIAKISAQPIQKKNVQMIDGSGKTLMPGLIDSHIHIQGGFSCHNEEESDVFLDEKMPQIFNENVLPYGITTIKDLDAPKHFIYKLRDKIRSGEIRGPELLIVGPNFTAPNGHPSNTLGSNSEWARSEMAIEVNTPEQVSAGIKELKEAGVDFLKFTYQGGDYWYFDNKLTIQKIDKELMKRIIREGKENGLNSTAHVFYYDDVKELLEAGIYGIEHGILDRDIEPDDPIVALWKKSGARFVPTVNAMKYEKDPTRMEHSVHNLKVLYDAGIPIAMGTDNMFEQMTGEVEHKELAYYVEAGLTPMQAIVLATKNGAEHLGIDDRKGQVKLGMEADLILLEKNPAENISNIKFIDRVFLKGKVVYSQKPIQSFDIPDYTYPEGLVCAEYVSTDGKQRRVIHYDRYESEQLITQITYKNGEKWAEEEFTVDRSLSAIKWVYNRPSDYTEINAVKENGVIKMTGSFKGKPQDKSFQIGDGLWYQMMDMCFPAFANSKLDEILFYPIGTGDNRGAMSLGEFAAKKIGTEKVSIDDKTYSCIKINLVLTMFSWAWTGLFWVDTATGQVVQSGVKKGNKEKPEWQLKGLTYKK</sequence>
<evidence type="ECO:0000256" key="1">
    <source>
        <dbReference type="SAM" id="Phobius"/>
    </source>
</evidence>
<proteinExistence type="predicted"/>
<dbReference type="PANTHER" id="PTHR43135:SF3">
    <property type="entry name" value="ALPHA-D-RIBOSE 1-METHYLPHOSPHONATE 5-TRIPHOSPHATE DIPHOSPHATASE"/>
    <property type="match status" value="1"/>
</dbReference>
<dbReference type="Gene3D" id="2.30.40.10">
    <property type="entry name" value="Urease, subunit C, domain 1"/>
    <property type="match status" value="1"/>
</dbReference>
<dbReference type="InterPro" id="IPR032466">
    <property type="entry name" value="Metal_Hydrolase"/>
</dbReference>
<dbReference type="PANTHER" id="PTHR43135">
    <property type="entry name" value="ALPHA-D-RIBOSE 1-METHYLPHOSPHONATE 5-TRIPHOSPHATE DIPHOSPHATASE"/>
    <property type="match status" value="1"/>
</dbReference>
<dbReference type="Gene3D" id="3.20.20.140">
    <property type="entry name" value="Metal-dependent hydrolases"/>
    <property type="match status" value="1"/>
</dbReference>
<reference evidence="3" key="1">
    <citation type="submission" date="2021-01" db="EMBL/GenBank/DDBJ databases">
        <title>Genome public.</title>
        <authorList>
            <person name="Liu C."/>
            <person name="Sun Q."/>
        </authorList>
    </citation>
    <scope>NUCLEOTIDE SEQUENCE</scope>
    <source>
        <strain evidence="3">M6</strain>
    </source>
</reference>
<feature type="transmembrane region" description="Helical" evidence="1">
    <location>
        <begin position="6"/>
        <end position="27"/>
    </location>
</feature>
<comment type="caution">
    <text evidence="3">The sequence shown here is derived from an EMBL/GenBank/DDBJ whole genome shotgun (WGS) entry which is preliminary data.</text>
</comment>
<dbReference type="SUPFAM" id="SSF51338">
    <property type="entry name" value="Composite domain of metallo-dependent hydrolases"/>
    <property type="match status" value="1"/>
</dbReference>